<accession>A0A1R3KKZ8</accession>
<dbReference type="SUPFAM" id="SSF51110">
    <property type="entry name" value="alpha-D-mannose-specific plant lectins"/>
    <property type="match status" value="1"/>
</dbReference>
<dbReference type="InterPro" id="IPR001480">
    <property type="entry name" value="Bulb-type_lectin_dom"/>
</dbReference>
<sequence length="202" mass="21773">MSVPSLLGSVFDSKYHPLVSSVLEWNRPEIPELDRWTGLPSPPSLLNPTQSWSYSHNTFSISFIPSPSSSNSFLAAITFAGGVPVWTVGGDATVDSGGSLRLLSNGTLHLINGSSAVVWDSGTGDEGVSSASLEEYENENVMLCFVSDSVAVIEMDPDLIRSVSKEDLNFPVVDYLLLESDFKATLHFLDSSGTRLEHGMIC</sequence>
<evidence type="ECO:0000313" key="6">
    <source>
        <dbReference type="Proteomes" id="UP000187203"/>
    </source>
</evidence>
<keyword evidence="2" id="KW-1015">Disulfide bond</keyword>
<dbReference type="STRING" id="93759.A0A1R3KKZ8"/>
<comment type="caution">
    <text evidence="5">The sequence shown here is derived from an EMBL/GenBank/DDBJ whole genome shotgun (WGS) entry which is preliminary data.</text>
</comment>
<dbReference type="EMBL" id="AWUE01013115">
    <property type="protein sequence ID" value="OMP07668.1"/>
    <property type="molecule type" value="Genomic_DNA"/>
</dbReference>
<keyword evidence="6" id="KW-1185">Reference proteome</keyword>
<dbReference type="OrthoDB" id="1918782at2759"/>
<reference evidence="6" key="1">
    <citation type="submission" date="2013-09" db="EMBL/GenBank/DDBJ databases">
        <title>Corchorus olitorius genome sequencing.</title>
        <authorList>
            <person name="Alam M."/>
            <person name="Haque M.S."/>
            <person name="Islam M.S."/>
            <person name="Emdad E.M."/>
            <person name="Islam M.M."/>
            <person name="Ahmed B."/>
            <person name="Halim A."/>
            <person name="Hossen Q.M.M."/>
            <person name="Hossain M.Z."/>
            <person name="Ahmed R."/>
            <person name="Khan M.M."/>
            <person name="Islam R."/>
            <person name="Rashid M.M."/>
            <person name="Khan S.A."/>
            <person name="Rahman M.S."/>
            <person name="Alam M."/>
            <person name="Yahiya A.S."/>
            <person name="Khan M.S."/>
            <person name="Azam M.S."/>
            <person name="Haque T."/>
            <person name="Lashkar M.Z.H."/>
            <person name="Akhand A.I."/>
            <person name="Morshed G."/>
            <person name="Roy S."/>
            <person name="Uddin K.S."/>
            <person name="Rabeya T."/>
            <person name="Hossain A.S."/>
            <person name="Chowdhury A."/>
            <person name="Snigdha A.R."/>
            <person name="Mortoza M.S."/>
            <person name="Matin S.A."/>
            <person name="Hoque S.M.E."/>
            <person name="Islam M.K."/>
            <person name="Roy D.K."/>
            <person name="Haider R."/>
            <person name="Moosa M.M."/>
            <person name="Elias S.M."/>
            <person name="Hasan A.M."/>
            <person name="Jahan S."/>
            <person name="Shafiuddin M."/>
            <person name="Mahmood N."/>
            <person name="Shommy N.S."/>
        </authorList>
    </citation>
    <scope>NUCLEOTIDE SEQUENCE [LARGE SCALE GENOMIC DNA]</scope>
    <source>
        <strain evidence="6">cv. O-4</strain>
    </source>
</reference>
<keyword evidence="3" id="KW-0325">Glycoprotein</keyword>
<keyword evidence="1" id="KW-0732">Signal</keyword>
<evidence type="ECO:0000313" key="5">
    <source>
        <dbReference type="EMBL" id="OMP07668.1"/>
    </source>
</evidence>
<dbReference type="PROSITE" id="PS50927">
    <property type="entry name" value="BULB_LECTIN"/>
    <property type="match status" value="1"/>
</dbReference>
<dbReference type="Proteomes" id="UP000187203">
    <property type="component" value="Unassembled WGS sequence"/>
</dbReference>
<protein>
    <recommendedName>
        <fullName evidence="4">Bulb-type lectin domain-containing protein</fullName>
    </recommendedName>
</protein>
<proteinExistence type="predicted"/>
<evidence type="ECO:0000259" key="4">
    <source>
        <dbReference type="PROSITE" id="PS50927"/>
    </source>
</evidence>
<dbReference type="AlphaFoldDB" id="A0A1R3KKZ8"/>
<evidence type="ECO:0000256" key="3">
    <source>
        <dbReference type="ARBA" id="ARBA00023180"/>
    </source>
</evidence>
<gene>
    <name evidence="5" type="ORF">COLO4_07151</name>
</gene>
<evidence type="ECO:0000256" key="2">
    <source>
        <dbReference type="ARBA" id="ARBA00023157"/>
    </source>
</evidence>
<feature type="domain" description="Bulb-type lectin" evidence="4">
    <location>
        <begin position="37"/>
        <end position="156"/>
    </location>
</feature>
<dbReference type="Gene3D" id="2.90.10.10">
    <property type="entry name" value="Bulb-type lectin domain"/>
    <property type="match status" value="1"/>
</dbReference>
<dbReference type="InterPro" id="IPR036426">
    <property type="entry name" value="Bulb-type_lectin_dom_sf"/>
</dbReference>
<organism evidence="5 6">
    <name type="scientific">Corchorus olitorius</name>
    <dbReference type="NCBI Taxonomy" id="93759"/>
    <lineage>
        <taxon>Eukaryota</taxon>
        <taxon>Viridiplantae</taxon>
        <taxon>Streptophyta</taxon>
        <taxon>Embryophyta</taxon>
        <taxon>Tracheophyta</taxon>
        <taxon>Spermatophyta</taxon>
        <taxon>Magnoliopsida</taxon>
        <taxon>eudicotyledons</taxon>
        <taxon>Gunneridae</taxon>
        <taxon>Pentapetalae</taxon>
        <taxon>rosids</taxon>
        <taxon>malvids</taxon>
        <taxon>Malvales</taxon>
        <taxon>Malvaceae</taxon>
        <taxon>Grewioideae</taxon>
        <taxon>Apeibeae</taxon>
        <taxon>Corchorus</taxon>
    </lineage>
</organism>
<evidence type="ECO:0000256" key="1">
    <source>
        <dbReference type="ARBA" id="ARBA00022729"/>
    </source>
</evidence>
<name>A0A1R3KKZ8_9ROSI</name>